<comment type="caution">
    <text evidence="3">The sequence shown here is derived from an EMBL/GenBank/DDBJ whole genome shotgun (WGS) entry which is preliminary data.</text>
</comment>
<dbReference type="AlphaFoldDB" id="A0AAD5WT57"/>
<dbReference type="Pfam" id="PF01172">
    <property type="entry name" value="SBDS_N"/>
    <property type="match status" value="1"/>
</dbReference>
<reference evidence="3" key="1">
    <citation type="submission" date="2022-07" db="EMBL/GenBank/DDBJ databases">
        <title>Draft genome sequence of Zalerion maritima ATCC 34329, a (micro)plastics degrading marine fungus.</title>
        <authorList>
            <person name="Paco A."/>
            <person name="Goncalves M.F.M."/>
            <person name="Rocha-Santos T.A.P."/>
            <person name="Alves A."/>
        </authorList>
    </citation>
    <scope>NUCLEOTIDE SEQUENCE</scope>
    <source>
        <strain evidence="3">ATCC 34329</strain>
    </source>
</reference>
<dbReference type="InterPro" id="IPR019783">
    <property type="entry name" value="SDO1/SBDS_N"/>
</dbReference>
<dbReference type="PANTHER" id="PTHR10927">
    <property type="entry name" value="RIBOSOME MATURATION PROTEIN SBDS"/>
    <property type="match status" value="1"/>
</dbReference>
<proteinExistence type="predicted"/>
<name>A0AAD5WT57_9PEZI</name>
<feature type="domain" description="Ribosome maturation protein SDO1/SBDS N-terminal" evidence="2">
    <location>
        <begin position="8"/>
        <end position="99"/>
    </location>
</feature>
<accession>A0AAD5WT57</accession>
<dbReference type="PANTHER" id="PTHR10927:SF2">
    <property type="entry name" value="RESTRICTION OF TELOMERE CAPPING PROTEIN 3"/>
    <property type="match status" value="1"/>
</dbReference>
<dbReference type="Proteomes" id="UP001201980">
    <property type="component" value="Unassembled WGS sequence"/>
</dbReference>
<sequence>MTRGEATQYKVHYKGPETENDFIIFVEDREALNKWREDTSVPLAHVVQSFKVFTTHQQGASGALDGASKQILETEFGTSVDEEVIKTILQKGDVKEMEGHARNGSMNDSRGGYAATR</sequence>
<protein>
    <recommendedName>
        <fullName evidence="2">Ribosome maturation protein SDO1/SBDS N-terminal domain-containing protein</fullName>
    </recommendedName>
</protein>
<feature type="region of interest" description="Disordered" evidence="1">
    <location>
        <begin position="96"/>
        <end position="117"/>
    </location>
</feature>
<organism evidence="3 4">
    <name type="scientific">Zalerion maritima</name>
    <dbReference type="NCBI Taxonomy" id="339359"/>
    <lineage>
        <taxon>Eukaryota</taxon>
        <taxon>Fungi</taxon>
        <taxon>Dikarya</taxon>
        <taxon>Ascomycota</taxon>
        <taxon>Pezizomycotina</taxon>
        <taxon>Sordariomycetes</taxon>
        <taxon>Lulworthiomycetidae</taxon>
        <taxon>Lulworthiales</taxon>
        <taxon>Lulworthiaceae</taxon>
        <taxon>Zalerion</taxon>
    </lineage>
</organism>
<evidence type="ECO:0000259" key="2">
    <source>
        <dbReference type="Pfam" id="PF01172"/>
    </source>
</evidence>
<evidence type="ECO:0000256" key="1">
    <source>
        <dbReference type="SAM" id="MobiDB-lite"/>
    </source>
</evidence>
<dbReference type="Gene3D" id="3.30.1250.10">
    <property type="entry name" value="Ribosome maturation protein SBDS, N-terminal domain"/>
    <property type="match status" value="1"/>
</dbReference>
<dbReference type="InterPro" id="IPR036786">
    <property type="entry name" value="Ribosome_mat_SBDS_N_sf"/>
</dbReference>
<evidence type="ECO:0000313" key="4">
    <source>
        <dbReference type="Proteomes" id="UP001201980"/>
    </source>
</evidence>
<gene>
    <name evidence="3" type="ORF">MKZ38_002415</name>
</gene>
<dbReference type="InterPro" id="IPR039100">
    <property type="entry name" value="Sdo1/SBDS-like"/>
</dbReference>
<dbReference type="SUPFAM" id="SSF89895">
    <property type="entry name" value="FYSH domain"/>
    <property type="match status" value="1"/>
</dbReference>
<keyword evidence="4" id="KW-1185">Reference proteome</keyword>
<dbReference type="EMBL" id="JAKWBI020000171">
    <property type="protein sequence ID" value="KAJ2900510.1"/>
    <property type="molecule type" value="Genomic_DNA"/>
</dbReference>
<evidence type="ECO:0000313" key="3">
    <source>
        <dbReference type="EMBL" id="KAJ2900510.1"/>
    </source>
</evidence>